<dbReference type="PROSITE" id="PS51645">
    <property type="entry name" value="PHR_CRY_ALPHA_BETA"/>
    <property type="match status" value="1"/>
</dbReference>
<evidence type="ECO:0000313" key="10">
    <source>
        <dbReference type="EMBL" id="SFG30312.1"/>
    </source>
</evidence>
<protein>
    <recommendedName>
        <fullName evidence="2 8">Cryptochrome DASH</fullName>
    </recommendedName>
</protein>
<reference evidence="11" key="1">
    <citation type="submission" date="2016-10" db="EMBL/GenBank/DDBJ databases">
        <authorList>
            <person name="Varghese N."/>
            <person name="Submissions S."/>
        </authorList>
    </citation>
    <scope>NUCLEOTIDE SEQUENCE [LARGE SCALE GENOMIC DNA]</scope>
    <source>
        <strain evidence="11">DSM 19315</strain>
    </source>
</reference>
<feature type="binding site" evidence="6">
    <location>
        <begin position="249"/>
        <end position="253"/>
    </location>
    <ligand>
        <name>FAD</name>
        <dbReference type="ChEBI" id="CHEBI:57692"/>
    </ligand>
</feature>
<dbReference type="InterPro" id="IPR006050">
    <property type="entry name" value="DNA_photolyase_N"/>
</dbReference>
<evidence type="ECO:0000256" key="4">
    <source>
        <dbReference type="ARBA" id="ARBA00022827"/>
    </source>
</evidence>
<evidence type="ECO:0000313" key="11">
    <source>
        <dbReference type="Proteomes" id="UP000199642"/>
    </source>
</evidence>
<evidence type="ECO:0000256" key="6">
    <source>
        <dbReference type="PIRSR" id="PIRSR602081-1"/>
    </source>
</evidence>
<evidence type="ECO:0000256" key="7">
    <source>
        <dbReference type="PIRSR" id="PIRSR602081-2"/>
    </source>
</evidence>
<keyword evidence="4 6" id="KW-0274">FAD</keyword>
<dbReference type="Gene3D" id="1.25.40.80">
    <property type="match status" value="1"/>
</dbReference>
<proteinExistence type="inferred from homology"/>
<name>A0A1I2QPE9_9BACT</name>
<gene>
    <name evidence="10" type="ORF">SAMN04487988_102383</name>
</gene>
<dbReference type="RefSeq" id="WP_092789299.1">
    <property type="nucleotide sequence ID" value="NZ_FOPC01000002.1"/>
</dbReference>
<sequence>MKYNRILVWFRNDLRLLDNETLFKASEMGAEIIPVYCFDPRHFEKTKLGLPKTGAFRAKFLLQSIEDLRSQLRIKEADLLLLRGKPEEEIVTLAERLNADAIFFSREVTSEERSVDRSLEKGAWSKGIATESFWQSTLYHIDDLPFPINQTPEIFTQFRKNIEKLSSVRASYPQPERLKFPRNLIPISGEVPELQTYGLEEPEFVREKVMEFDGGERAGLRRIQSYFWEGDHLKEYKETRNGLIGADYSSKFSPWLALGCISPRIIYEEVKRYEKERKKNQSTYWLIFELIWRDYFRFICKKHGDRVFHIEGIKNTKDSWRRDSADFQRWCEGQTGVPFVDANMRELNLTGFMSNRGRQNVASFLVNDLGIDWTWGASYFESQLIDYDVCSNWGNWMYVGGVGNDPRENRYFNILRQAKNYDKNGDYVRLWVSELAKIQGFEIQHPWDLSTAKMKQAEIQMVNTYPQPMVDFEGVL</sequence>
<dbReference type="Proteomes" id="UP000199642">
    <property type="component" value="Unassembled WGS sequence"/>
</dbReference>
<dbReference type="Gene3D" id="3.40.50.620">
    <property type="entry name" value="HUPs"/>
    <property type="match status" value="1"/>
</dbReference>
<evidence type="ECO:0000256" key="3">
    <source>
        <dbReference type="ARBA" id="ARBA00022630"/>
    </source>
</evidence>
<feature type="binding site" evidence="6">
    <location>
        <begin position="289"/>
        <end position="296"/>
    </location>
    <ligand>
        <name>FAD</name>
        <dbReference type="ChEBI" id="CHEBI:57692"/>
    </ligand>
</feature>
<feature type="site" description="Electron transfer via tryptophanyl radical" evidence="7">
    <location>
        <position position="320"/>
    </location>
</feature>
<keyword evidence="5 8" id="KW-0157">Chromophore</keyword>
<dbReference type="PANTHER" id="PTHR11455:SF22">
    <property type="entry name" value="CRYPTOCHROME DASH"/>
    <property type="match status" value="1"/>
</dbReference>
<dbReference type="GO" id="GO:0000719">
    <property type="term" value="P:photoreactive repair"/>
    <property type="evidence" value="ECO:0007669"/>
    <property type="project" value="TreeGrafter"/>
</dbReference>
<evidence type="ECO:0000256" key="5">
    <source>
        <dbReference type="ARBA" id="ARBA00022991"/>
    </source>
</evidence>
<dbReference type="EMBL" id="FOPC01000002">
    <property type="protein sequence ID" value="SFG30312.1"/>
    <property type="molecule type" value="Genomic_DNA"/>
</dbReference>
<feature type="site" description="Electron transfer via tryptophanyl radical" evidence="7">
    <location>
        <position position="373"/>
    </location>
</feature>
<dbReference type="Gene3D" id="1.10.579.10">
    <property type="entry name" value="DNA Cyclobutane Dipyrimidine Photolyase, subunit A, domain 3"/>
    <property type="match status" value="1"/>
</dbReference>
<feature type="binding site" evidence="6">
    <location>
        <position position="236"/>
    </location>
    <ligand>
        <name>FAD</name>
        <dbReference type="ChEBI" id="CHEBI:57692"/>
    </ligand>
</feature>
<dbReference type="InterPro" id="IPR036134">
    <property type="entry name" value="Crypto/Photolyase_FAD-like_sf"/>
</dbReference>
<dbReference type="AlphaFoldDB" id="A0A1I2QPE9"/>
<dbReference type="STRING" id="435880.SAMN04487988_102383"/>
<organism evidence="10 11">
    <name type="scientific">Algoriphagus hitonicola</name>
    <dbReference type="NCBI Taxonomy" id="435880"/>
    <lineage>
        <taxon>Bacteria</taxon>
        <taxon>Pseudomonadati</taxon>
        <taxon>Bacteroidota</taxon>
        <taxon>Cytophagia</taxon>
        <taxon>Cytophagales</taxon>
        <taxon>Cyclobacteriaceae</taxon>
        <taxon>Algoriphagus</taxon>
    </lineage>
</organism>
<dbReference type="Pfam" id="PF00875">
    <property type="entry name" value="DNA_photolyase"/>
    <property type="match status" value="1"/>
</dbReference>
<dbReference type="InterPro" id="IPR002081">
    <property type="entry name" value="Cryptochrome/DNA_photolyase_1"/>
</dbReference>
<feature type="site" description="Electron transfer via tryptophanyl radical" evidence="7">
    <location>
        <position position="396"/>
    </location>
</feature>
<dbReference type="SUPFAM" id="SSF52425">
    <property type="entry name" value="Cryptochrome/photolyase, N-terminal domain"/>
    <property type="match status" value="1"/>
</dbReference>
<dbReference type="InterPro" id="IPR014133">
    <property type="entry name" value="Cry_DASH"/>
</dbReference>
<dbReference type="InterPro" id="IPR005101">
    <property type="entry name" value="Cryptochr/Photolyase_FAD-bd"/>
</dbReference>
<evidence type="ECO:0000256" key="8">
    <source>
        <dbReference type="RuleBase" id="RU367151"/>
    </source>
</evidence>
<comment type="similarity">
    <text evidence="1 8">Belongs to the DNA photolyase class-1 family.</text>
</comment>
<keyword evidence="11" id="KW-1185">Reference proteome</keyword>
<evidence type="ECO:0000256" key="2">
    <source>
        <dbReference type="ARBA" id="ARBA00017881"/>
    </source>
</evidence>
<dbReference type="OrthoDB" id="9772484at2"/>
<dbReference type="InterPro" id="IPR036155">
    <property type="entry name" value="Crypto/Photolyase_N_sf"/>
</dbReference>
<dbReference type="PANTHER" id="PTHR11455">
    <property type="entry name" value="CRYPTOCHROME"/>
    <property type="match status" value="1"/>
</dbReference>
<keyword evidence="10" id="KW-0456">Lyase</keyword>
<comment type="cofactor">
    <cofactor evidence="8">
        <name>(6R)-5,10-methylene-5,6,7,8-tetrahydrofolate</name>
        <dbReference type="ChEBI" id="CHEBI:15636"/>
    </cofactor>
    <text evidence="8">Binds 1 5,10-methenyltetrahydrofolate (MTHF) per subunit.</text>
</comment>
<dbReference type="SUPFAM" id="SSF48173">
    <property type="entry name" value="Cryptochrome/photolyase FAD-binding domain"/>
    <property type="match status" value="1"/>
</dbReference>
<dbReference type="Pfam" id="PF03441">
    <property type="entry name" value="FAD_binding_7"/>
    <property type="match status" value="1"/>
</dbReference>
<feature type="domain" description="Photolyase/cryptochrome alpha/beta" evidence="9">
    <location>
        <begin position="4"/>
        <end position="138"/>
    </location>
</feature>
<dbReference type="GO" id="GO:0071949">
    <property type="term" value="F:FAD binding"/>
    <property type="evidence" value="ECO:0007669"/>
    <property type="project" value="TreeGrafter"/>
</dbReference>
<keyword evidence="3 6" id="KW-0285">Flavoprotein</keyword>
<feature type="binding site" evidence="6">
    <location>
        <begin position="386"/>
        <end position="388"/>
    </location>
    <ligand>
        <name>FAD</name>
        <dbReference type="ChEBI" id="CHEBI:57692"/>
    </ligand>
</feature>
<comment type="function">
    <text evidence="8">May have a photoreceptor function.</text>
</comment>
<dbReference type="GO" id="GO:0003904">
    <property type="term" value="F:deoxyribodipyrimidine photo-lyase activity"/>
    <property type="evidence" value="ECO:0007669"/>
    <property type="project" value="TreeGrafter"/>
</dbReference>
<evidence type="ECO:0000256" key="1">
    <source>
        <dbReference type="ARBA" id="ARBA00005862"/>
    </source>
</evidence>
<accession>A0A1I2QPE9</accession>
<dbReference type="InterPro" id="IPR014729">
    <property type="entry name" value="Rossmann-like_a/b/a_fold"/>
</dbReference>
<dbReference type="NCBIfam" id="TIGR02765">
    <property type="entry name" value="crypto_DASH"/>
    <property type="match status" value="1"/>
</dbReference>
<dbReference type="GO" id="GO:0003677">
    <property type="term" value="F:DNA binding"/>
    <property type="evidence" value="ECO:0007669"/>
    <property type="project" value="TreeGrafter"/>
</dbReference>
<evidence type="ECO:0000259" key="9">
    <source>
        <dbReference type="PROSITE" id="PS51645"/>
    </source>
</evidence>
<comment type="cofactor">
    <cofactor evidence="6 8">
        <name>FAD</name>
        <dbReference type="ChEBI" id="CHEBI:57692"/>
    </cofactor>
    <text evidence="6 8">Binds 1 FAD per subunit.</text>
</comment>
<dbReference type="PRINTS" id="PR00147">
    <property type="entry name" value="DNAPHOTLYASE"/>
</dbReference>